<evidence type="ECO:0000313" key="2">
    <source>
        <dbReference type="Proteomes" id="UP000327118"/>
    </source>
</evidence>
<proteinExistence type="predicted"/>
<accession>A0A5N6Z3G4</accession>
<organism evidence="1 2">
    <name type="scientific">Aspergillus coremiiformis</name>
    <dbReference type="NCBI Taxonomy" id="138285"/>
    <lineage>
        <taxon>Eukaryota</taxon>
        <taxon>Fungi</taxon>
        <taxon>Dikarya</taxon>
        <taxon>Ascomycota</taxon>
        <taxon>Pezizomycotina</taxon>
        <taxon>Eurotiomycetes</taxon>
        <taxon>Eurotiomycetidae</taxon>
        <taxon>Eurotiales</taxon>
        <taxon>Aspergillaceae</taxon>
        <taxon>Aspergillus</taxon>
        <taxon>Aspergillus subgen. Circumdati</taxon>
    </lineage>
</organism>
<dbReference type="EMBL" id="ML739147">
    <property type="protein sequence ID" value="KAE8351968.1"/>
    <property type="molecule type" value="Genomic_DNA"/>
</dbReference>
<dbReference type="AlphaFoldDB" id="A0A5N6Z3G4"/>
<evidence type="ECO:0000313" key="1">
    <source>
        <dbReference type="EMBL" id="KAE8351968.1"/>
    </source>
</evidence>
<protein>
    <submittedName>
        <fullName evidence="1">Uncharacterized protein</fullName>
    </submittedName>
</protein>
<gene>
    <name evidence="1" type="ORF">BDV28DRAFT_9705</name>
</gene>
<dbReference type="OrthoDB" id="2830640at2759"/>
<name>A0A5N6Z3G4_9EURO</name>
<reference evidence="2" key="1">
    <citation type="submission" date="2019-04" db="EMBL/GenBank/DDBJ databases">
        <title>Friends and foes A comparative genomics studyof 23 Aspergillus species from section Flavi.</title>
        <authorList>
            <consortium name="DOE Joint Genome Institute"/>
            <person name="Kjaerbolling I."/>
            <person name="Vesth T."/>
            <person name="Frisvad J.C."/>
            <person name="Nybo J.L."/>
            <person name="Theobald S."/>
            <person name="Kildgaard S."/>
            <person name="Isbrandt T."/>
            <person name="Kuo A."/>
            <person name="Sato A."/>
            <person name="Lyhne E.K."/>
            <person name="Kogle M.E."/>
            <person name="Wiebenga A."/>
            <person name="Kun R.S."/>
            <person name="Lubbers R.J."/>
            <person name="Makela M.R."/>
            <person name="Barry K."/>
            <person name="Chovatia M."/>
            <person name="Clum A."/>
            <person name="Daum C."/>
            <person name="Haridas S."/>
            <person name="He G."/>
            <person name="LaButti K."/>
            <person name="Lipzen A."/>
            <person name="Mondo S."/>
            <person name="Riley R."/>
            <person name="Salamov A."/>
            <person name="Simmons B.A."/>
            <person name="Magnuson J.K."/>
            <person name="Henrissat B."/>
            <person name="Mortensen U.H."/>
            <person name="Larsen T.O."/>
            <person name="Devries R.P."/>
            <person name="Grigoriev I.V."/>
            <person name="Machida M."/>
            <person name="Baker S.E."/>
            <person name="Andersen M.R."/>
        </authorList>
    </citation>
    <scope>NUCLEOTIDE SEQUENCE [LARGE SCALE GENOMIC DNA]</scope>
    <source>
        <strain evidence="2">CBS 553.77</strain>
    </source>
</reference>
<keyword evidence="2" id="KW-1185">Reference proteome</keyword>
<dbReference type="Proteomes" id="UP000327118">
    <property type="component" value="Unassembled WGS sequence"/>
</dbReference>
<sequence>MSALVYRTNPVDPESFIPLIPMADASWGNAIHLTRASVEALFDSLKLNPAFLVNMLGRPDYWAPQKRWERTSDGAISACDLYCQHPRWNLQVQGAPLSAYMRYDVQRDLTVYIISHKENDTSVRALRSLLALALKSKSDSGMGEVLTDSPLDLHAMLSYLSFEASKYHVKRFQRFIWEQINKVDDHLAGLETSDRSKLGNLTKQLQIISQNADSHIANADVALFVAKDIKDMTEYLHASIKPLSRQMTLDTISYIIHSMEKQQRWFENYKERKNSTMNLVYNLVTQQDAANNIGLAASMKRDSTSMNAIAALTMVFLPATFVAVQ</sequence>